<reference evidence="2" key="1">
    <citation type="journal article" date="2019" name="Int. J. Syst. Evol. Microbiol.">
        <title>Halobacteriovorax valvorus sp. nov., a novel prokaryotic predator isolated from coastal seawater of China.</title>
        <authorList>
            <person name="Chen M.-X."/>
        </authorList>
    </citation>
    <scope>NUCLEOTIDE SEQUENCE [LARGE SCALE GENOMIC DNA]</scope>
    <source>
        <strain evidence="2">BL9</strain>
    </source>
</reference>
<keyword evidence="2" id="KW-1185">Reference proteome</keyword>
<evidence type="ECO:0000313" key="2">
    <source>
        <dbReference type="Proteomes" id="UP000443582"/>
    </source>
</evidence>
<dbReference type="EMBL" id="QDKL01000003">
    <property type="protein sequence ID" value="RZF20884.1"/>
    <property type="molecule type" value="Genomic_DNA"/>
</dbReference>
<evidence type="ECO:0000313" key="1">
    <source>
        <dbReference type="EMBL" id="RZF20884.1"/>
    </source>
</evidence>
<organism evidence="1 2">
    <name type="scientific">Halobacteriovorax vibrionivorans</name>
    <dbReference type="NCBI Taxonomy" id="2152716"/>
    <lineage>
        <taxon>Bacteria</taxon>
        <taxon>Pseudomonadati</taxon>
        <taxon>Bdellovibrionota</taxon>
        <taxon>Bacteriovoracia</taxon>
        <taxon>Bacteriovoracales</taxon>
        <taxon>Halobacteriovoraceae</taxon>
        <taxon>Halobacteriovorax</taxon>
    </lineage>
</organism>
<sequence length="223" mass="26170">MIKQLAVLPGVIVGTGRRVKRIYRSELRNITEVDELKEFQRLAYQRIGVKFPIDFLARNKTFALFNRHGVMCGGFTFALGSDSRVVKSLPDEALAKLKKDVPDFENDLFEATALWMSRYQRCRMLGIYFWLMMYLEATKMRRNFYIYAYSSSKPKLGEIYNTIRPFRLYKGYTKLLPGMTEPDDEVIEYGTMMNVHFSFGRIVTFLLKRLVRARSVRKVKSYT</sequence>
<name>A0ABY0IEC1_9BACT</name>
<accession>A0ABY0IEC1</accession>
<proteinExistence type="predicted"/>
<comment type="caution">
    <text evidence="1">The sequence shown here is derived from an EMBL/GenBank/DDBJ whole genome shotgun (WGS) entry which is preliminary data.</text>
</comment>
<protein>
    <submittedName>
        <fullName evidence="1">Uncharacterized protein</fullName>
    </submittedName>
</protein>
<gene>
    <name evidence="1" type="ORF">DAY19_12940</name>
</gene>
<dbReference type="RefSeq" id="WP_115363135.1">
    <property type="nucleotide sequence ID" value="NZ_QDKL01000003.1"/>
</dbReference>
<dbReference type="Proteomes" id="UP000443582">
    <property type="component" value="Unassembled WGS sequence"/>
</dbReference>